<evidence type="ECO:0000256" key="1">
    <source>
        <dbReference type="SAM" id="MobiDB-lite"/>
    </source>
</evidence>
<feature type="region of interest" description="Disordered" evidence="1">
    <location>
        <begin position="1"/>
        <end position="32"/>
    </location>
</feature>
<dbReference type="EMBL" id="FLRH01000003">
    <property type="protein sequence ID" value="SBT66395.1"/>
    <property type="molecule type" value="Genomic_DNA"/>
</dbReference>
<dbReference type="SUPFAM" id="SSF54001">
    <property type="entry name" value="Cysteine proteinases"/>
    <property type="match status" value="1"/>
</dbReference>
<dbReference type="Pfam" id="PF01841">
    <property type="entry name" value="Transglut_core"/>
    <property type="match status" value="1"/>
</dbReference>
<evidence type="ECO:0000313" key="3">
    <source>
        <dbReference type="EMBL" id="SBT66395.1"/>
    </source>
</evidence>
<dbReference type="AlphaFoldDB" id="A0A1A9BA53"/>
<evidence type="ECO:0000259" key="2">
    <source>
        <dbReference type="Pfam" id="PF01841"/>
    </source>
</evidence>
<accession>A0A1A9BA53</accession>
<feature type="compositionally biased region" description="Basic residues" evidence="1">
    <location>
        <begin position="11"/>
        <end position="23"/>
    </location>
</feature>
<keyword evidence="4" id="KW-1185">Reference proteome</keyword>
<proteinExistence type="predicted"/>
<name>A0A1A9BA53_9ACTN</name>
<dbReference type="InterPro" id="IPR038765">
    <property type="entry name" value="Papain-like_cys_pep_sf"/>
</dbReference>
<protein>
    <submittedName>
        <fullName evidence="3">Transglutaminase-like superfamily protein</fullName>
    </submittedName>
</protein>
<organism evidence="3 4">
    <name type="scientific">Micromonospora sediminicola</name>
    <dbReference type="NCBI Taxonomy" id="946078"/>
    <lineage>
        <taxon>Bacteria</taxon>
        <taxon>Bacillati</taxon>
        <taxon>Actinomycetota</taxon>
        <taxon>Actinomycetes</taxon>
        <taxon>Micromonosporales</taxon>
        <taxon>Micromonosporaceae</taxon>
        <taxon>Micromonospora</taxon>
    </lineage>
</organism>
<dbReference type="Gene3D" id="3.10.620.30">
    <property type="match status" value="1"/>
</dbReference>
<feature type="domain" description="Transglutaminase-like" evidence="2">
    <location>
        <begin position="103"/>
        <end position="176"/>
    </location>
</feature>
<evidence type="ECO:0000313" key="4">
    <source>
        <dbReference type="Proteomes" id="UP000199558"/>
    </source>
</evidence>
<gene>
    <name evidence="3" type="ORF">GA0070622_3415</name>
</gene>
<dbReference type="STRING" id="946078.GA0070622_3415"/>
<dbReference type="InterPro" id="IPR002931">
    <property type="entry name" value="Transglutaminase-like"/>
</dbReference>
<sequence length="323" mass="35674">MALAAIGPGVTRRRFRPPGRRPGTRGTAAPVDNRLMDYRTHSPYSDPRHHAALLDAVPGDVAGAAAAARNVIVHYRAGGVELSDARRGEANLRWLDRILDTDQSRFPLPLSAPRPVAERVAGCCRDHTLLTVAALRQHGVPARSRVGFASYFVPGWHHDHVLAEWWNGERWVWADPELNPADPRPFDGYDIDPEAGHFDSAARVWTAYRAGRVDPDRYGVDPALPIRGAWFVRVYVLHELAHRRKDELLLWDGFGTMSDDPTEADLALTDEIAALLLAADAGDAAAERELADRYASDTRLRPDGTVRSVDPVTGTVTTVDLRR</sequence>
<reference evidence="4" key="1">
    <citation type="submission" date="2016-06" db="EMBL/GenBank/DDBJ databases">
        <authorList>
            <person name="Varghese N."/>
            <person name="Submissions Spin"/>
        </authorList>
    </citation>
    <scope>NUCLEOTIDE SEQUENCE [LARGE SCALE GENOMIC DNA]</scope>
    <source>
        <strain evidence="4">DSM 45794</strain>
    </source>
</reference>
<dbReference type="Proteomes" id="UP000199558">
    <property type="component" value="Unassembled WGS sequence"/>
</dbReference>